<feature type="compositionally biased region" description="Polar residues" evidence="1">
    <location>
        <begin position="291"/>
        <end position="301"/>
    </location>
</feature>
<reference evidence="2 3" key="1">
    <citation type="submission" date="2020-07" db="EMBL/GenBank/DDBJ databases">
        <title>Complete Genome Sequence of an acetic acid bacterium, Acetobacter aceti JCM20276.</title>
        <authorList>
            <person name="Hirose Y."/>
            <person name="Mihara H."/>
        </authorList>
    </citation>
    <scope>NUCLEOTIDE SEQUENCE [LARGE SCALE GENOMIC DNA]</scope>
    <source>
        <strain evidence="2 3">JCM20276</strain>
    </source>
</reference>
<feature type="compositionally biased region" description="Polar residues" evidence="1">
    <location>
        <begin position="504"/>
        <end position="518"/>
    </location>
</feature>
<gene>
    <name evidence="2" type="ORF">AAJCM20276_27240</name>
</gene>
<evidence type="ECO:0000313" key="3">
    <source>
        <dbReference type="Proteomes" id="UP000515220"/>
    </source>
</evidence>
<protein>
    <recommendedName>
        <fullName evidence="4">Portal protein</fullName>
    </recommendedName>
</protein>
<name>A0A6S6PM23_ACEAC</name>
<proteinExistence type="predicted"/>
<organism evidence="2 3">
    <name type="scientific">Acetobacter aceti</name>
    <dbReference type="NCBI Taxonomy" id="435"/>
    <lineage>
        <taxon>Bacteria</taxon>
        <taxon>Pseudomonadati</taxon>
        <taxon>Pseudomonadota</taxon>
        <taxon>Alphaproteobacteria</taxon>
        <taxon>Acetobacterales</taxon>
        <taxon>Acetobacteraceae</taxon>
        <taxon>Acetobacter</taxon>
        <taxon>Acetobacter subgen. Acetobacter</taxon>
    </lineage>
</organism>
<accession>A0A6S6PM23</accession>
<dbReference type="AlphaFoldDB" id="A0A6S6PM23"/>
<sequence>MDWISLQTTLPKYEGVGPRAQRLMNLSTVLDGTQYDRIAHPFSTEHNPAGEYIKLDNRRPSVRTHLIRTVIEDLVALLFGEAHFPSVGAENDDTQTVLSSFIRCAGIEPIMQHACLRGQLGSVALLVELQEYRPVVTVLNTAFLTPVWDDLTGKLIQVRERYRIKGQQVRDLGYTVYDEELNADFWWMREWDEQQCVIYTPQIVSSEDLPTIDLENTATHGFGFVPVVWIKSDGTRPSTNEPDGVCLFERAIDNQIEADYVLSQAGRGLKYSADPKLVIKADPQQVLLNPDGTSVEGQSQPARHAGGAASALEVGADGDAKLLEINGTSAAALISYEKAIRNVILEQMHGSRADPDKMSAAQSGRAMEMMCAGLTWLAGRMREPFGQCGLLALLRMVCALSAIVDGGVEIDGERHENIGPSGLTLVWPKWFQPTPMEFLQTAQGLVTARDGNLMSDETACSLWCAFIGVDNSAEEWEKVQAEVADSAAQAAKQAGINAAGNTRKAATSGNRLSHQVQA</sequence>
<dbReference type="InterPro" id="IPR021145">
    <property type="entry name" value="Portal_protein_SPP1_Gp6-like"/>
</dbReference>
<feature type="region of interest" description="Disordered" evidence="1">
    <location>
        <begin position="288"/>
        <end position="308"/>
    </location>
</feature>
<dbReference type="Pfam" id="PF05133">
    <property type="entry name" value="SPP1_portal"/>
    <property type="match status" value="1"/>
</dbReference>
<evidence type="ECO:0000313" key="2">
    <source>
        <dbReference type="EMBL" id="BCI68100.1"/>
    </source>
</evidence>
<feature type="region of interest" description="Disordered" evidence="1">
    <location>
        <begin position="498"/>
        <end position="518"/>
    </location>
</feature>
<dbReference type="Proteomes" id="UP000515220">
    <property type="component" value="Chromosome"/>
</dbReference>
<dbReference type="RefSeq" id="WP_099347952.1">
    <property type="nucleotide sequence ID" value="NZ_AP023326.1"/>
</dbReference>
<evidence type="ECO:0008006" key="4">
    <source>
        <dbReference type="Google" id="ProtNLM"/>
    </source>
</evidence>
<evidence type="ECO:0000256" key="1">
    <source>
        <dbReference type="SAM" id="MobiDB-lite"/>
    </source>
</evidence>
<dbReference type="EMBL" id="AP023326">
    <property type="protein sequence ID" value="BCI68100.1"/>
    <property type="molecule type" value="Genomic_DNA"/>
</dbReference>